<dbReference type="STRING" id="6412.T1FVX4"/>
<dbReference type="GeneID" id="20212970"/>
<feature type="region of interest" description="Disordered" evidence="2">
    <location>
        <begin position="1083"/>
        <end position="1103"/>
    </location>
</feature>
<dbReference type="AlphaFoldDB" id="T1FVX4"/>
<keyword evidence="6" id="KW-1185">Reference proteome</keyword>
<reference evidence="4 6" key="2">
    <citation type="journal article" date="2013" name="Nature">
        <title>Insights into bilaterian evolution from three spiralian genomes.</title>
        <authorList>
            <person name="Simakov O."/>
            <person name="Marletaz F."/>
            <person name="Cho S.J."/>
            <person name="Edsinger-Gonzales E."/>
            <person name="Havlak P."/>
            <person name="Hellsten U."/>
            <person name="Kuo D.H."/>
            <person name="Larsson T."/>
            <person name="Lv J."/>
            <person name="Arendt D."/>
            <person name="Savage R."/>
            <person name="Osoegawa K."/>
            <person name="de Jong P."/>
            <person name="Grimwood J."/>
            <person name="Chapman J.A."/>
            <person name="Shapiro H."/>
            <person name="Aerts A."/>
            <person name="Otillar R.P."/>
            <person name="Terry A.Y."/>
            <person name="Boore J.L."/>
            <person name="Grigoriev I.V."/>
            <person name="Lindberg D.R."/>
            <person name="Seaver E.C."/>
            <person name="Weisblat D.A."/>
            <person name="Putnam N.H."/>
            <person name="Rokhsar D.S."/>
        </authorList>
    </citation>
    <scope>NUCLEOTIDE SEQUENCE</scope>
</reference>
<dbReference type="InterPro" id="IPR051944">
    <property type="entry name" value="BEACH_domain_protein"/>
</dbReference>
<dbReference type="KEGG" id="hro:HELRODRAFT_194319"/>
<sequence length="1201" mass="132778">MNLMKKLVSQSSKILGDSVQTIFCTMSAEEMMEKFPDVLQFCNHASRLMVSEIRRRASNQSTEAASYAIVKFLEIDSTQEQSSGWMLLTTINLFASVGHEAFINGMTIASLPSTLVKCFYLFFDLPDVQQPDQLEPGSEFTPRERRVLLQKVFVQVLIRLCSYSSPAEELVRKDDLMLLFNAITSLCPPHNITWRKSAAEVLMTLSRHGLTPNVVQYIHAKGCIGLCIENMQKGKNDLSPIEMVEMLVTLFCFLKDSSEVSQMILDDFRTCNGYNYLTEFLLSTEKMGSEEAMQALRNLILLVGSLCSCGFIELKPNLKTSSLFHMPGFVVPQSAGNGMSVRNLQAFQVLQTVFLRASSKQLCSTILDVMISLYNQDACNYFILEPQNTLPQFAEKIHSKHHDVQVKFFEIIEYVAFNLNFVPCKELISISILIKADQSISCNILCMRTLLRLLQHHSIYKDVFREVGLLEVMVVSLHRFAALLKEEEASNASTTATTTSTMSAATTSATSTNISDSSDDAKTSHVNSAKTTADAAALRATSSPVAGSCGSSSSERRVTEDDKVMGFLVMDSLLLLLNNDNAGVFRESGGARCILNLVPYRICQSKALSIVQHLMTTASGEDDMGTLLGLMQSSSPQQLQLKIQIIKSLLQVLKESHRSRTVFRKVGGFVYIMTVLVSMEGALADPPKLPWTLEYQNCVLQLIRLMFSTLSVAMRYEPANARFFSTEIRYSSLTEAIRLLGCFSSDVESLTLNEVLSDGDFVATDDDSKNNNNTFEWNSLDVNHFFFRIQAGGGGVATAAATVDMQNNLPCLLTHTTILLRHLYDLALDNFESKMHVTTTSLPSGQSLDQPANQNLPHNSTPPTFKRFFSQTDQSNSSPTHSFIEKFPVNQSCKRNSICSQQLAITPANSSEVLVIHPGAVLSFLHLIPAITYSQPSHYKACKQLQYQMCEVLKSLVRSERNQQIMCEAGLLSGLFKQMDGPLYLEKHFLHAPLQYIFERLSAQSLTPKELRHFFRLGLPLCSASEDESMYDARRLATHSMSATYATVLDHDHHHHPHHPHFHNLISASFSSGSLSSPISLLPPTPNPLKENRDHKTRSTSSIASDTTAATLLTGGLVPLTRVKCLVSMTTPRDIRLSGTSTMPAFVEFDMQMEGFGCLYLPSMAPQGSGLTPSLVAAGMMGGVTGSVDQSVHGGIGNGVC</sequence>
<name>T1FVX4_HELRO</name>
<proteinExistence type="predicted"/>
<feature type="compositionally biased region" description="Low complexity" evidence="2">
    <location>
        <begin position="492"/>
        <end position="516"/>
    </location>
</feature>
<feature type="domain" description="Alfy-like armadillo-like repeat" evidence="3">
    <location>
        <begin position="633"/>
        <end position="750"/>
    </location>
</feature>
<evidence type="ECO:0000313" key="4">
    <source>
        <dbReference type="EMBL" id="ESN92292.1"/>
    </source>
</evidence>
<dbReference type="EMBL" id="KB097656">
    <property type="protein sequence ID" value="ESN92292.1"/>
    <property type="molecule type" value="Genomic_DNA"/>
</dbReference>
<dbReference type="EnsemblMetazoa" id="HelroT194319">
    <property type="protein sequence ID" value="HelroP194319"/>
    <property type="gene ID" value="HelroG194319"/>
</dbReference>
<reference evidence="6" key="1">
    <citation type="submission" date="2012-12" db="EMBL/GenBank/DDBJ databases">
        <authorList>
            <person name="Hellsten U."/>
            <person name="Grimwood J."/>
            <person name="Chapman J.A."/>
            <person name="Shapiro H."/>
            <person name="Aerts A."/>
            <person name="Otillar R.P."/>
            <person name="Terry A.Y."/>
            <person name="Boore J.L."/>
            <person name="Simakov O."/>
            <person name="Marletaz F."/>
            <person name="Cho S.-J."/>
            <person name="Edsinger-Gonzales E."/>
            <person name="Havlak P."/>
            <person name="Kuo D.-H."/>
            <person name="Larsson T."/>
            <person name="Lv J."/>
            <person name="Arendt D."/>
            <person name="Savage R."/>
            <person name="Osoegawa K."/>
            <person name="de Jong P."/>
            <person name="Lindberg D.R."/>
            <person name="Seaver E.C."/>
            <person name="Weisblat D.A."/>
            <person name="Putnam N.H."/>
            <person name="Grigoriev I.V."/>
            <person name="Rokhsar D.S."/>
        </authorList>
    </citation>
    <scope>NUCLEOTIDE SEQUENCE</scope>
</reference>
<dbReference type="InParanoid" id="T1FVX4"/>
<dbReference type="SUPFAM" id="SSF48371">
    <property type="entry name" value="ARM repeat"/>
    <property type="match status" value="1"/>
</dbReference>
<dbReference type="PANTHER" id="PTHR46108:SF4">
    <property type="entry name" value="BLUE CHEESE"/>
    <property type="match status" value="1"/>
</dbReference>
<protein>
    <recommendedName>
        <fullName evidence="3">Alfy-like armadillo-like repeat domain-containing protein</fullName>
    </recommendedName>
</protein>
<evidence type="ECO:0000256" key="1">
    <source>
        <dbReference type="ARBA" id="ARBA00022574"/>
    </source>
</evidence>
<dbReference type="HOGENOM" id="CLU_270778_0_0_1"/>
<evidence type="ECO:0000259" key="3">
    <source>
        <dbReference type="Pfam" id="PF23295"/>
    </source>
</evidence>
<evidence type="ECO:0000313" key="6">
    <source>
        <dbReference type="Proteomes" id="UP000015101"/>
    </source>
</evidence>
<dbReference type="OMA" id="EAICHAS"/>
<accession>T1FVX4</accession>
<keyword evidence="1" id="KW-0853">WD repeat</keyword>
<gene>
    <name evidence="5" type="primary">20212970</name>
    <name evidence="4" type="ORF">HELRODRAFT_194319</name>
</gene>
<reference evidence="5" key="3">
    <citation type="submission" date="2015-06" db="UniProtKB">
        <authorList>
            <consortium name="EnsemblMetazoa"/>
        </authorList>
    </citation>
    <scope>IDENTIFICATION</scope>
</reference>
<organism evidence="5 6">
    <name type="scientific">Helobdella robusta</name>
    <name type="common">Californian leech</name>
    <dbReference type="NCBI Taxonomy" id="6412"/>
    <lineage>
        <taxon>Eukaryota</taxon>
        <taxon>Metazoa</taxon>
        <taxon>Spiralia</taxon>
        <taxon>Lophotrochozoa</taxon>
        <taxon>Annelida</taxon>
        <taxon>Clitellata</taxon>
        <taxon>Hirudinea</taxon>
        <taxon>Rhynchobdellida</taxon>
        <taxon>Glossiphoniidae</taxon>
        <taxon>Helobdella</taxon>
    </lineage>
</organism>
<feature type="region of interest" description="Disordered" evidence="2">
    <location>
        <begin position="492"/>
        <end position="526"/>
    </location>
</feature>
<dbReference type="InterPro" id="IPR056252">
    <property type="entry name" value="Alfy-like_Arm-like"/>
</dbReference>
<dbReference type="OrthoDB" id="10018316at2759"/>
<dbReference type="CTD" id="20212970"/>
<dbReference type="EMBL" id="AMQM01007697">
    <property type="status" value="NOT_ANNOTATED_CDS"/>
    <property type="molecule type" value="Genomic_DNA"/>
</dbReference>
<dbReference type="eggNOG" id="KOG1788">
    <property type="taxonomic scope" value="Eukaryota"/>
</dbReference>
<evidence type="ECO:0000313" key="5">
    <source>
        <dbReference type="EnsemblMetazoa" id="HelroP194319"/>
    </source>
</evidence>
<dbReference type="PANTHER" id="PTHR46108">
    <property type="entry name" value="BLUE CHEESE"/>
    <property type="match status" value="1"/>
</dbReference>
<dbReference type="RefSeq" id="XP_009029661.1">
    <property type="nucleotide sequence ID" value="XM_009031413.1"/>
</dbReference>
<evidence type="ECO:0000256" key="2">
    <source>
        <dbReference type="SAM" id="MobiDB-lite"/>
    </source>
</evidence>
<dbReference type="InterPro" id="IPR016024">
    <property type="entry name" value="ARM-type_fold"/>
</dbReference>
<dbReference type="Pfam" id="PF23295">
    <property type="entry name" value="Arm_4"/>
    <property type="match status" value="1"/>
</dbReference>
<dbReference type="Proteomes" id="UP000015101">
    <property type="component" value="Unassembled WGS sequence"/>
</dbReference>